<dbReference type="InterPro" id="IPR021145">
    <property type="entry name" value="Portal_protein_SPP1_Gp6-like"/>
</dbReference>
<name>A0A482JJM4_9CAUD</name>
<evidence type="ECO:0000256" key="1">
    <source>
        <dbReference type="SAM" id="MobiDB-lite"/>
    </source>
</evidence>
<dbReference type="Pfam" id="PF05133">
    <property type="entry name" value="SPP1_portal"/>
    <property type="match status" value="1"/>
</dbReference>
<evidence type="ECO:0000313" key="2">
    <source>
        <dbReference type="EMBL" id="QBP31962.1"/>
    </source>
</evidence>
<feature type="region of interest" description="Disordered" evidence="1">
    <location>
        <begin position="458"/>
        <end position="481"/>
    </location>
</feature>
<gene>
    <name evidence="2" type="primary">13</name>
    <name evidence="2" type="ORF">SEA_KRISTOFF_13</name>
</gene>
<proteinExistence type="predicted"/>
<sequence length="481" mass="53253">MTSPQPTENVNPDERREALLSAFEGSVSGYKVNTDYYESVRRPDAVGIAVPPEMRKLLAHVGYPRLYVNALADRLKLEGFRLADADEADKQLWDWWQANDLDVESTLGHVDALVHGRSYVTVAAPDPSIEDPMVDPTVPIIRVEPPTNLYANIDPRTRRVTEALRAIYDAEGSEVISSTLYLPDQTIIYDKVEGQWVATNTINHGMGLVPVVPIPNRNRLSDLYGTSEITPELRSVTDAAARTLMLMQSTAELMGVPLRLLFGIKRSEIGLPDDPDEPVSPRQAFEAYYARILGFEDEQGKAYQFDAAELRNFVDALDALDKKAAAYTGLPPQYLSFSSDNPASAEAIRSSESRLVMNAERKARIFGGAWEQVMRVAWKVMNPGGTIPPNMFRMESIWADPATPTYAAKADAATKLYNQGMGLIPKEQGRIDMGYSEAARRQMRKWDEQENPVAGALARVVNPGRPAPAEDAPPTEEATDE</sequence>
<dbReference type="EMBL" id="MK494124">
    <property type="protein sequence ID" value="QBP31962.1"/>
    <property type="molecule type" value="Genomic_DNA"/>
</dbReference>
<protein>
    <submittedName>
        <fullName evidence="2">Portal protein</fullName>
    </submittedName>
</protein>
<organism evidence="2 3">
    <name type="scientific">Mycobacterium phage Kristoff</name>
    <dbReference type="NCBI Taxonomy" id="2517956"/>
    <lineage>
        <taxon>Viruses</taxon>
        <taxon>Duplodnaviria</taxon>
        <taxon>Heunggongvirae</taxon>
        <taxon>Uroviricota</taxon>
        <taxon>Caudoviricetes</taxon>
        <taxon>Fromanvirus</taxon>
        <taxon>Fromanvirus rebeuca</taxon>
    </lineage>
</organism>
<evidence type="ECO:0000313" key="3">
    <source>
        <dbReference type="Proteomes" id="UP000295299"/>
    </source>
</evidence>
<dbReference type="Proteomes" id="UP000295299">
    <property type="component" value="Segment"/>
</dbReference>
<accession>A0A482JJM4</accession>
<reference evidence="2 3" key="1">
    <citation type="submission" date="2019-02" db="EMBL/GenBank/DDBJ databases">
        <authorList>
            <person name="Trepte H.V."/>
            <person name="Ackerson L."/>
            <person name="Cottrell A."/>
            <person name="Drexelius J."/>
            <person name="Eggleston T."/>
            <person name="Schaefer-Sharp M."/>
            <person name="Thorkildsen T."/>
            <person name="Vendrell P."/>
            <person name="Wunderlich H."/>
            <person name="Braley A.B."/>
            <person name="Ettinger W.F."/>
            <person name="Ettinger A.-S.H."/>
            <person name="Anders K.R."/>
            <person name="Garlena R.A."/>
            <person name="Russell D.A."/>
            <person name="Pope W.H."/>
            <person name="Jacobs-Sera D."/>
            <person name="Hendrix R.W."/>
            <person name="Hatfull G.F."/>
        </authorList>
    </citation>
    <scope>NUCLEOTIDE SEQUENCE [LARGE SCALE GENOMIC DNA]</scope>
</reference>